<dbReference type="InterPro" id="IPR038664">
    <property type="entry name" value="Gar1/Naf1_Cbf5-bd_sf"/>
</dbReference>
<keyword evidence="8" id="KW-0539">Nucleus</keyword>
<sequence length="832" mass="90611">MDGAEDFEMPSPKRPRVEAQEPDTYQHPDTPKDDMGDIYGTTQDLTASPRGLASTVPMLENSQAIPTFPPLPGLGMVHDEPQLPTEDGKPDLQVSEGLIPLQTTTAPEQKSDNNSSRQEQASQDGGESQIGIEDKITLDKNKDIHKNTSYAESASQGIGENAGQVLRTDTSVKDGVPAQSDEVMLNSKLGQANIGSQSLGEGVKSHTPLVTGAAKSDFSAADGVQKGLSQDSTQGAYSAGDNGSSAVEVKHAVDPTEMVAHTELTFEGLAEANKANAEAEFELDSSPLESSSSDSSSDSSSSDDSEADSDAEEYEMLSPEEEARRLMAEDGGSDDGHGKGSNENSHVVRTTNEKPDEIVPKPDITVTADMKIEELGFVENIVENIAVIKAKVSGEYEVLETGSLLCLEDRSVIGVVAETLGRVQQPYYCVRFTNASAMDEAGIRQNTKIFWVGEHSTTVFTQPLKAFKGTDASNLHDEEVGDDELEFSDDEAEAEHRRRVKLQKRSRHNVRDGPADGFSRGPQQRHRGSQNRFDRGPYSRSEHMPSSRDISLHYDDNDAMNTENGNDDELYTPLTRPSNLHEMMEREPRSAEGHSSRGNSNRGGRGGGRGDRQRHGGNRGTDKSGKFDRRDHGGLQGDARSRGRQHSPPFPQSNASGLPPRNQLPPRPPQHKNDHGPYPSQGNVYQPQGPSMPPPNQITYAQSNSYPNFAPQYANSYAQSYSQPQRSQMYPSQYPPPQANPQYQQPHASSPQGYQSYHSFPSQSQYSAQPAAYTPYSPTNIPPGAHINPAFLQQQAQMQSQPWQQPVSDATRRVQENLNLMKGFGGGGTVPK</sequence>
<dbReference type="Gene3D" id="2.40.10.230">
    <property type="entry name" value="Probable tRNA pseudouridine synthase domain"/>
    <property type="match status" value="1"/>
</dbReference>
<dbReference type="GO" id="GO:0001522">
    <property type="term" value="P:pseudouridine synthesis"/>
    <property type="evidence" value="ECO:0007669"/>
    <property type="project" value="InterPro"/>
</dbReference>
<proteinExistence type="inferred from homology"/>
<accession>A0AA39R5V2</accession>
<evidence type="ECO:0000256" key="5">
    <source>
        <dbReference type="ARBA" id="ARBA00022552"/>
    </source>
</evidence>
<feature type="compositionally biased region" description="Low complexity" evidence="10">
    <location>
        <begin position="271"/>
        <end position="300"/>
    </location>
</feature>
<evidence type="ECO:0000313" key="11">
    <source>
        <dbReference type="EMBL" id="KAK0514621.1"/>
    </source>
</evidence>
<dbReference type="Proteomes" id="UP001166286">
    <property type="component" value="Unassembled WGS sequence"/>
</dbReference>
<dbReference type="GO" id="GO:0006364">
    <property type="term" value="P:rRNA processing"/>
    <property type="evidence" value="ECO:0007669"/>
    <property type="project" value="UniProtKB-KW"/>
</dbReference>
<dbReference type="FunFam" id="2.40.10.230:FF:000002">
    <property type="entry name" value="H/ACA ribonucleoprotein complex non-core subunit NAF1"/>
    <property type="match status" value="1"/>
</dbReference>
<dbReference type="GO" id="GO:0003723">
    <property type="term" value="F:RNA binding"/>
    <property type="evidence" value="ECO:0007669"/>
    <property type="project" value="UniProtKB-KW"/>
</dbReference>
<keyword evidence="6" id="KW-0597">Phosphoprotein</keyword>
<feature type="compositionally biased region" description="Polar residues" evidence="10">
    <location>
        <begin position="147"/>
        <end position="158"/>
    </location>
</feature>
<dbReference type="PANTHER" id="PTHR31633:SF1">
    <property type="entry name" value="H_ACA RIBONUCLEOPROTEIN COMPLEX NON-CORE SUBUNIT NAF1"/>
    <property type="match status" value="1"/>
</dbReference>
<dbReference type="GO" id="GO:0000493">
    <property type="term" value="P:box H/ACA snoRNP assembly"/>
    <property type="evidence" value="ECO:0007669"/>
    <property type="project" value="InterPro"/>
</dbReference>
<feature type="compositionally biased region" description="Basic and acidic residues" evidence="10">
    <location>
        <begin position="532"/>
        <end position="556"/>
    </location>
</feature>
<feature type="region of interest" description="Disordered" evidence="10">
    <location>
        <begin position="271"/>
        <end position="360"/>
    </location>
</feature>
<evidence type="ECO:0000256" key="8">
    <source>
        <dbReference type="ARBA" id="ARBA00023242"/>
    </source>
</evidence>
<dbReference type="InterPro" id="IPR007504">
    <property type="entry name" value="H/ACA_rnp_Gar1/Naf1"/>
</dbReference>
<feature type="region of interest" description="Disordered" evidence="10">
    <location>
        <begin position="1"/>
        <end position="175"/>
    </location>
</feature>
<evidence type="ECO:0000256" key="4">
    <source>
        <dbReference type="ARBA" id="ARBA00022517"/>
    </source>
</evidence>
<name>A0AA39R5V2_9LECA</name>
<feature type="compositionally biased region" description="Basic and acidic residues" evidence="10">
    <location>
        <begin position="321"/>
        <end position="340"/>
    </location>
</feature>
<organism evidence="11 12">
    <name type="scientific">Cladonia borealis</name>
    <dbReference type="NCBI Taxonomy" id="184061"/>
    <lineage>
        <taxon>Eukaryota</taxon>
        <taxon>Fungi</taxon>
        <taxon>Dikarya</taxon>
        <taxon>Ascomycota</taxon>
        <taxon>Pezizomycotina</taxon>
        <taxon>Lecanoromycetes</taxon>
        <taxon>OSLEUM clade</taxon>
        <taxon>Lecanoromycetidae</taxon>
        <taxon>Lecanorales</taxon>
        <taxon>Lecanorineae</taxon>
        <taxon>Cladoniaceae</taxon>
        <taxon>Cladonia</taxon>
    </lineage>
</organism>
<evidence type="ECO:0000313" key="12">
    <source>
        <dbReference type="Proteomes" id="UP001166286"/>
    </source>
</evidence>
<feature type="compositionally biased region" description="Polar residues" evidence="10">
    <location>
        <begin position="697"/>
        <end position="718"/>
    </location>
</feature>
<dbReference type="GO" id="GO:0005634">
    <property type="term" value="C:nucleus"/>
    <property type="evidence" value="ECO:0007669"/>
    <property type="project" value="UniProtKB-SubCell"/>
</dbReference>
<feature type="region of interest" description="Disordered" evidence="10">
    <location>
        <begin position="221"/>
        <end position="247"/>
    </location>
</feature>
<feature type="compositionally biased region" description="Polar residues" evidence="10">
    <location>
        <begin position="101"/>
        <end position="126"/>
    </location>
</feature>
<reference evidence="11" key="1">
    <citation type="submission" date="2023-03" db="EMBL/GenBank/DDBJ databases">
        <title>Complete genome of Cladonia borealis.</title>
        <authorList>
            <person name="Park H."/>
        </authorList>
    </citation>
    <scope>NUCLEOTIDE SEQUENCE</scope>
    <source>
        <strain evidence="11">ANT050790</strain>
    </source>
</reference>
<feature type="compositionally biased region" description="Polar residues" evidence="10">
    <location>
        <begin position="747"/>
        <end position="768"/>
    </location>
</feature>
<comment type="similarity">
    <text evidence="2">Belongs to the NAF1 family.</text>
</comment>
<feature type="compositionally biased region" description="Basic and acidic residues" evidence="10">
    <location>
        <begin position="77"/>
        <end position="90"/>
    </location>
</feature>
<evidence type="ECO:0000256" key="6">
    <source>
        <dbReference type="ARBA" id="ARBA00022553"/>
    </source>
</evidence>
<protein>
    <recommendedName>
        <fullName evidence="3">H/ACA ribonucleoprotein complex non-core subunit NAF1</fullName>
    </recommendedName>
    <alternativeName>
        <fullName evidence="9">Nuclear assembly factor 1</fullName>
    </alternativeName>
</protein>
<dbReference type="AlphaFoldDB" id="A0AA39R5V2"/>
<feature type="compositionally biased region" description="Polar residues" evidence="10">
    <location>
        <begin position="227"/>
        <end position="245"/>
    </location>
</feature>
<feature type="compositionally biased region" description="Basic residues" evidence="10">
    <location>
        <begin position="497"/>
        <end position="508"/>
    </location>
</feature>
<feature type="compositionally biased region" description="Low complexity" evidence="10">
    <location>
        <begin position="719"/>
        <end position="732"/>
    </location>
</feature>
<feature type="compositionally biased region" description="Acidic residues" evidence="10">
    <location>
        <begin position="301"/>
        <end position="320"/>
    </location>
</feature>
<keyword evidence="7" id="KW-0694">RNA-binding</keyword>
<dbReference type="Pfam" id="PF04410">
    <property type="entry name" value="Gar1"/>
    <property type="match status" value="1"/>
</dbReference>
<keyword evidence="5" id="KW-0698">rRNA processing</keyword>
<evidence type="ECO:0000256" key="2">
    <source>
        <dbReference type="ARBA" id="ARBA00009801"/>
    </source>
</evidence>
<dbReference type="EMBL" id="JAFEKC020000005">
    <property type="protein sequence ID" value="KAK0514621.1"/>
    <property type="molecule type" value="Genomic_DNA"/>
</dbReference>
<evidence type="ECO:0000256" key="7">
    <source>
        <dbReference type="ARBA" id="ARBA00022884"/>
    </source>
</evidence>
<feature type="compositionally biased region" description="Basic and acidic residues" evidence="10">
    <location>
        <begin position="608"/>
        <end position="633"/>
    </location>
</feature>
<evidence type="ECO:0000256" key="1">
    <source>
        <dbReference type="ARBA" id="ARBA00004123"/>
    </source>
</evidence>
<comment type="subcellular location">
    <subcellularLocation>
        <location evidence="1">Nucleus</location>
    </subcellularLocation>
</comment>
<gene>
    <name evidence="11" type="ORF">JMJ35_003238</name>
</gene>
<feature type="compositionally biased region" description="Basic and acidic residues" evidence="10">
    <location>
        <begin position="351"/>
        <end position="360"/>
    </location>
</feature>
<feature type="compositionally biased region" description="Low complexity" evidence="10">
    <location>
        <begin position="793"/>
        <end position="805"/>
    </location>
</feature>
<feature type="compositionally biased region" description="Basic and acidic residues" evidence="10">
    <location>
        <begin position="132"/>
        <end position="146"/>
    </location>
</feature>
<feature type="compositionally biased region" description="Basic and acidic residues" evidence="10">
    <location>
        <begin position="15"/>
        <end position="35"/>
    </location>
</feature>
<feature type="region of interest" description="Disordered" evidence="10">
    <location>
        <begin position="471"/>
        <end position="812"/>
    </location>
</feature>
<evidence type="ECO:0000256" key="3">
    <source>
        <dbReference type="ARBA" id="ARBA00021438"/>
    </source>
</evidence>
<feature type="compositionally biased region" description="Polar residues" evidence="10">
    <location>
        <begin position="680"/>
        <end position="689"/>
    </location>
</feature>
<keyword evidence="4" id="KW-0690">Ribosome biogenesis</keyword>
<feature type="compositionally biased region" description="Acidic residues" evidence="10">
    <location>
        <begin position="479"/>
        <end position="493"/>
    </location>
</feature>
<feature type="compositionally biased region" description="Basic and acidic residues" evidence="10">
    <location>
        <begin position="582"/>
        <end position="595"/>
    </location>
</feature>
<dbReference type="InterPro" id="IPR009000">
    <property type="entry name" value="Transl_B-barrel_sf"/>
</dbReference>
<dbReference type="SUPFAM" id="SSF50447">
    <property type="entry name" value="Translation proteins"/>
    <property type="match status" value="1"/>
</dbReference>
<comment type="caution">
    <text evidence="11">The sequence shown here is derived from an EMBL/GenBank/DDBJ whole genome shotgun (WGS) entry which is preliminary data.</text>
</comment>
<evidence type="ECO:0000256" key="9">
    <source>
        <dbReference type="ARBA" id="ARBA00076743"/>
    </source>
</evidence>
<keyword evidence="12" id="KW-1185">Reference proteome</keyword>
<dbReference type="GO" id="GO:0005732">
    <property type="term" value="C:sno(s)RNA-containing ribonucleoprotein complex"/>
    <property type="evidence" value="ECO:0007669"/>
    <property type="project" value="InterPro"/>
</dbReference>
<dbReference type="InterPro" id="IPR040309">
    <property type="entry name" value="Naf1"/>
</dbReference>
<evidence type="ECO:0000256" key="10">
    <source>
        <dbReference type="SAM" id="MobiDB-lite"/>
    </source>
</evidence>
<dbReference type="PANTHER" id="PTHR31633">
    <property type="entry name" value="H/ACA RIBONUCLEOPROTEIN COMPLEX NON-CORE SUBUNIT NAF1"/>
    <property type="match status" value="1"/>
</dbReference>